<keyword evidence="5 11" id="KW-0863">Zinc-finger</keyword>
<reference evidence="14" key="1">
    <citation type="submission" date="2021-01" db="EMBL/GenBank/DDBJ databases">
        <authorList>
            <person name="Zahm M."/>
            <person name="Roques C."/>
            <person name="Cabau C."/>
            <person name="Klopp C."/>
            <person name="Donnadieu C."/>
            <person name="Jouanno E."/>
            <person name="Lampietro C."/>
            <person name="Louis A."/>
            <person name="Herpin A."/>
            <person name="Echchiki A."/>
            <person name="Berthelot C."/>
            <person name="Parey E."/>
            <person name="Roest-Crollius H."/>
            <person name="Braasch I."/>
            <person name="Postlethwait J."/>
            <person name="Bobe J."/>
            <person name="Montfort J."/>
            <person name="Bouchez O."/>
            <person name="Begum T."/>
            <person name="Mejri S."/>
            <person name="Adams A."/>
            <person name="Chen W.-J."/>
            <person name="Guiguen Y."/>
        </authorList>
    </citation>
    <scope>NUCLEOTIDE SEQUENCE</scope>
    <source>
        <strain evidence="14">YG-15Mar2019-1</strain>
        <tissue evidence="14">Brain</tissue>
    </source>
</reference>
<protein>
    <recommendedName>
        <fullName evidence="13">C2H2-type domain-containing protein</fullName>
    </recommendedName>
</protein>
<keyword evidence="10" id="KW-0539">Nucleus</keyword>
<dbReference type="PROSITE" id="PS50157">
    <property type="entry name" value="ZINC_FINGER_C2H2_2"/>
    <property type="match status" value="3"/>
</dbReference>
<dbReference type="EMBL" id="JAFDVH010000017">
    <property type="protein sequence ID" value="KAG7461779.1"/>
    <property type="molecule type" value="Genomic_DNA"/>
</dbReference>
<dbReference type="GO" id="GO:0008270">
    <property type="term" value="F:zinc ion binding"/>
    <property type="evidence" value="ECO:0007669"/>
    <property type="project" value="UniProtKB-KW"/>
</dbReference>
<dbReference type="PANTHER" id="PTHR23235:SF155">
    <property type="entry name" value="EARLY GROWTH RESPONSE 4-RELATED"/>
    <property type="match status" value="1"/>
</dbReference>
<dbReference type="OrthoDB" id="8197458at2759"/>
<name>A0A9D3PP46_MEGAT</name>
<feature type="domain" description="C2H2-type" evidence="13">
    <location>
        <begin position="414"/>
        <end position="441"/>
    </location>
</feature>
<evidence type="ECO:0000256" key="2">
    <source>
        <dbReference type="ARBA" id="ARBA00006991"/>
    </source>
</evidence>
<evidence type="ECO:0000256" key="4">
    <source>
        <dbReference type="ARBA" id="ARBA00022737"/>
    </source>
</evidence>
<sequence length="491" mass="54127">MLNNMDLSSQHYFYSSFENGCSPSLGIETIGPMANQDLCMDTERESPVHFHQGCATKDPKAETSNSDFSFDPSEDSNGSSAPSFDYSGSFYVETSQGAPCSADMLLNMITEIVGISTQPIAEIQHNGPESLISSSPSLDAGLQNQASTCSVGSASPALYSPEQICHGYNEIQANLHESTPAQTNVGAPAADHGQKPVQPEVVTFPGIVKNEFESSCCQWNPLNKSDSSLPTDLEAELFQISKCCPTEQQVDVKDFIDLFSPICPTSETACKLDGPIKQEQCFADNCAQTIPYSPFTPYQAPVMDVAKNTNSIFKADVFPTVGVETLTNQCELAYTSSALSSTIDELLYSYLPDAFARDGTNMEKQPRMRKSPANPNGPAKVKPFMCPVDNCDRRFSRSDELNRHIRIHTGHKPFQCRICLRSFSRSDHLTTHTRTHTGEKPFSCDVCGRRFARSDERKRHGRVHLKQREKMELKAQLITAPMCSFTFPEGI</sequence>
<dbReference type="PROSITE" id="PS00028">
    <property type="entry name" value="ZINC_FINGER_C2H2_1"/>
    <property type="match status" value="3"/>
</dbReference>
<dbReference type="AlphaFoldDB" id="A0A9D3PP46"/>
<keyword evidence="9" id="KW-0804">Transcription</keyword>
<dbReference type="InterPro" id="IPR036236">
    <property type="entry name" value="Znf_C2H2_sf"/>
</dbReference>
<dbReference type="SMART" id="SM00355">
    <property type="entry name" value="ZnF_C2H2"/>
    <property type="match status" value="3"/>
</dbReference>
<evidence type="ECO:0000313" key="14">
    <source>
        <dbReference type="EMBL" id="KAG7461779.1"/>
    </source>
</evidence>
<evidence type="ECO:0000256" key="12">
    <source>
        <dbReference type="SAM" id="MobiDB-lite"/>
    </source>
</evidence>
<keyword evidence="7" id="KW-0805">Transcription regulation</keyword>
<accession>A0A9D3PP46</accession>
<proteinExistence type="inferred from homology"/>
<keyword evidence="3" id="KW-0479">Metal-binding</keyword>
<comment type="caution">
    <text evidence="14">The sequence shown here is derived from an EMBL/GenBank/DDBJ whole genome shotgun (WGS) entry which is preliminary data.</text>
</comment>
<keyword evidence="15" id="KW-1185">Reference proteome</keyword>
<evidence type="ECO:0000256" key="5">
    <source>
        <dbReference type="ARBA" id="ARBA00022771"/>
    </source>
</evidence>
<evidence type="ECO:0000256" key="3">
    <source>
        <dbReference type="ARBA" id="ARBA00022723"/>
    </source>
</evidence>
<evidence type="ECO:0000256" key="10">
    <source>
        <dbReference type="ARBA" id="ARBA00023242"/>
    </source>
</evidence>
<evidence type="ECO:0000256" key="7">
    <source>
        <dbReference type="ARBA" id="ARBA00023015"/>
    </source>
</evidence>
<dbReference type="InterPro" id="IPR013087">
    <property type="entry name" value="Znf_C2H2_type"/>
</dbReference>
<evidence type="ECO:0000256" key="11">
    <source>
        <dbReference type="PROSITE-ProRule" id="PRU00042"/>
    </source>
</evidence>
<evidence type="ECO:0000313" key="15">
    <source>
        <dbReference type="Proteomes" id="UP001046870"/>
    </source>
</evidence>
<keyword evidence="6" id="KW-0862">Zinc</keyword>
<dbReference type="Proteomes" id="UP001046870">
    <property type="component" value="Chromosome 17"/>
</dbReference>
<evidence type="ECO:0000256" key="1">
    <source>
        <dbReference type="ARBA" id="ARBA00004123"/>
    </source>
</evidence>
<organism evidence="14 15">
    <name type="scientific">Megalops atlanticus</name>
    <name type="common">Tarpon</name>
    <name type="synonym">Clupea gigantea</name>
    <dbReference type="NCBI Taxonomy" id="7932"/>
    <lineage>
        <taxon>Eukaryota</taxon>
        <taxon>Metazoa</taxon>
        <taxon>Chordata</taxon>
        <taxon>Craniata</taxon>
        <taxon>Vertebrata</taxon>
        <taxon>Euteleostomi</taxon>
        <taxon>Actinopterygii</taxon>
        <taxon>Neopterygii</taxon>
        <taxon>Teleostei</taxon>
        <taxon>Elopiformes</taxon>
        <taxon>Megalopidae</taxon>
        <taxon>Megalops</taxon>
    </lineage>
</organism>
<dbReference type="SUPFAM" id="SSF57667">
    <property type="entry name" value="beta-beta-alpha zinc fingers"/>
    <property type="match status" value="2"/>
</dbReference>
<feature type="region of interest" description="Disordered" evidence="12">
    <location>
        <begin position="50"/>
        <end position="81"/>
    </location>
</feature>
<dbReference type="Gene3D" id="3.30.160.60">
    <property type="entry name" value="Classic Zinc Finger"/>
    <property type="match status" value="3"/>
</dbReference>
<evidence type="ECO:0000259" key="13">
    <source>
        <dbReference type="PROSITE" id="PS50157"/>
    </source>
</evidence>
<evidence type="ECO:0000256" key="6">
    <source>
        <dbReference type="ARBA" id="ARBA00022833"/>
    </source>
</evidence>
<dbReference type="GO" id="GO:0005634">
    <property type="term" value="C:nucleus"/>
    <property type="evidence" value="ECO:0007669"/>
    <property type="project" value="UniProtKB-SubCell"/>
</dbReference>
<keyword evidence="4" id="KW-0677">Repeat</keyword>
<dbReference type="GO" id="GO:0000978">
    <property type="term" value="F:RNA polymerase II cis-regulatory region sequence-specific DNA binding"/>
    <property type="evidence" value="ECO:0007669"/>
    <property type="project" value="TreeGrafter"/>
</dbReference>
<dbReference type="GO" id="GO:0000981">
    <property type="term" value="F:DNA-binding transcription factor activity, RNA polymerase II-specific"/>
    <property type="evidence" value="ECO:0007669"/>
    <property type="project" value="TreeGrafter"/>
</dbReference>
<dbReference type="FunFam" id="3.30.160.60:FF:000064">
    <property type="entry name" value="Early growth response protein 3"/>
    <property type="match status" value="1"/>
</dbReference>
<gene>
    <name evidence="14" type="ORF">MATL_G00194780</name>
</gene>
<dbReference type="PANTHER" id="PTHR23235">
    <property type="entry name" value="KRUEPPEL-LIKE TRANSCRIPTION FACTOR"/>
    <property type="match status" value="1"/>
</dbReference>
<evidence type="ECO:0000256" key="9">
    <source>
        <dbReference type="ARBA" id="ARBA00023163"/>
    </source>
</evidence>
<comment type="similarity">
    <text evidence="2">Belongs to the krueppel C2H2-type zinc-finger protein family.</text>
</comment>
<feature type="domain" description="C2H2-type" evidence="13">
    <location>
        <begin position="442"/>
        <end position="469"/>
    </location>
</feature>
<evidence type="ECO:0000256" key="8">
    <source>
        <dbReference type="ARBA" id="ARBA00023125"/>
    </source>
</evidence>
<comment type="subcellular location">
    <subcellularLocation>
        <location evidence="1">Nucleus</location>
    </subcellularLocation>
</comment>
<keyword evidence="8" id="KW-0238">DNA-binding</keyword>
<dbReference type="Pfam" id="PF00096">
    <property type="entry name" value="zf-C2H2"/>
    <property type="match status" value="3"/>
</dbReference>
<feature type="domain" description="C2H2-type" evidence="13">
    <location>
        <begin position="384"/>
        <end position="413"/>
    </location>
</feature>